<dbReference type="InterPro" id="IPR009081">
    <property type="entry name" value="PP-bd_ACP"/>
</dbReference>
<dbReference type="InterPro" id="IPR000873">
    <property type="entry name" value="AMP-dep_synth/lig_dom"/>
</dbReference>
<reference evidence="6 7" key="1">
    <citation type="submission" date="2016-07" db="EMBL/GenBank/DDBJ databases">
        <title>Multiple horizontal gene transfer events from other fungi enriched the ability of initially mycotrophic Trichoderma (Ascomycota) to feed on dead plant biomass.</title>
        <authorList>
            <consortium name="DOE Joint Genome Institute"/>
            <person name="Aerts A."/>
            <person name="Atanasova L."/>
            <person name="Chenthamara K."/>
            <person name="Zhang J."/>
            <person name="Grujic M."/>
            <person name="Henrissat B."/>
            <person name="Kuo A."/>
            <person name="Salamov A."/>
            <person name="Lipzen A."/>
            <person name="Labutti K."/>
            <person name="Barry K."/>
            <person name="Miao Y."/>
            <person name="Rahimi M.J."/>
            <person name="Shen Q."/>
            <person name="Grigoriev I.V."/>
            <person name="Kubicek C.P."/>
            <person name="Druzhinina I.S."/>
        </authorList>
    </citation>
    <scope>NUCLEOTIDE SEQUENCE [LARGE SCALE GENOMIC DNA]</scope>
    <source>
        <strain evidence="6 7">CBS 226.95</strain>
    </source>
</reference>
<dbReference type="STRING" id="983964.A0A2T4AMS5"/>
<dbReference type="GeneID" id="36629856"/>
<protein>
    <recommendedName>
        <fullName evidence="5">Carrier domain-containing protein</fullName>
    </recommendedName>
</protein>
<dbReference type="Proteomes" id="UP000241690">
    <property type="component" value="Unassembled WGS sequence"/>
</dbReference>
<dbReference type="Pfam" id="PF00501">
    <property type="entry name" value="AMP-binding"/>
    <property type="match status" value="2"/>
</dbReference>
<dbReference type="Gene3D" id="3.30.559.10">
    <property type="entry name" value="Chloramphenicol acetyltransferase-like domain"/>
    <property type="match status" value="2"/>
</dbReference>
<dbReference type="Gene3D" id="3.40.50.12780">
    <property type="entry name" value="N-terminal domain of ligase-like"/>
    <property type="match status" value="2"/>
</dbReference>
<evidence type="ECO:0000256" key="3">
    <source>
        <dbReference type="ARBA" id="ARBA00022598"/>
    </source>
</evidence>
<dbReference type="RefSeq" id="XP_024778036.1">
    <property type="nucleotide sequence ID" value="XM_024921276.1"/>
</dbReference>
<dbReference type="SUPFAM" id="SSF52777">
    <property type="entry name" value="CoA-dependent acyltransferases"/>
    <property type="match status" value="4"/>
</dbReference>
<dbReference type="PROSITE" id="PS00012">
    <property type="entry name" value="PHOSPHOPANTETHEINE"/>
    <property type="match status" value="2"/>
</dbReference>
<dbReference type="GO" id="GO:0043041">
    <property type="term" value="P:amino acid activation for nonribosomal peptide biosynthetic process"/>
    <property type="evidence" value="ECO:0007669"/>
    <property type="project" value="TreeGrafter"/>
</dbReference>
<dbReference type="PANTHER" id="PTHR45527">
    <property type="entry name" value="NONRIBOSOMAL PEPTIDE SYNTHETASE"/>
    <property type="match status" value="1"/>
</dbReference>
<evidence type="ECO:0000256" key="4">
    <source>
        <dbReference type="ARBA" id="ARBA00029454"/>
    </source>
</evidence>
<dbReference type="PROSITE" id="PS00455">
    <property type="entry name" value="AMP_BINDING"/>
    <property type="match status" value="2"/>
</dbReference>
<evidence type="ECO:0000259" key="5">
    <source>
        <dbReference type="PROSITE" id="PS50075"/>
    </source>
</evidence>
<evidence type="ECO:0000313" key="6">
    <source>
        <dbReference type="EMBL" id="PTB58359.1"/>
    </source>
</evidence>
<dbReference type="GO" id="GO:0031177">
    <property type="term" value="F:phosphopantetheine binding"/>
    <property type="evidence" value="ECO:0007669"/>
    <property type="project" value="TreeGrafter"/>
</dbReference>
<accession>A0A2T4AMS5</accession>
<dbReference type="InterPro" id="IPR001242">
    <property type="entry name" value="Condensation_dom"/>
</dbReference>
<dbReference type="InterPro" id="IPR023213">
    <property type="entry name" value="CAT-like_dom_sf"/>
</dbReference>
<dbReference type="GO" id="GO:0016874">
    <property type="term" value="F:ligase activity"/>
    <property type="evidence" value="ECO:0007669"/>
    <property type="project" value="UniProtKB-KW"/>
</dbReference>
<evidence type="ECO:0000313" key="7">
    <source>
        <dbReference type="Proteomes" id="UP000241690"/>
    </source>
</evidence>
<evidence type="ECO:0000256" key="1">
    <source>
        <dbReference type="ARBA" id="ARBA00022450"/>
    </source>
</evidence>
<comment type="similarity">
    <text evidence="4">Belongs to the NRP synthetase family.</text>
</comment>
<organism evidence="6 7">
    <name type="scientific">Trichoderma harzianum CBS 226.95</name>
    <dbReference type="NCBI Taxonomy" id="983964"/>
    <lineage>
        <taxon>Eukaryota</taxon>
        <taxon>Fungi</taxon>
        <taxon>Dikarya</taxon>
        <taxon>Ascomycota</taxon>
        <taxon>Pezizomycotina</taxon>
        <taxon>Sordariomycetes</taxon>
        <taxon>Hypocreomycetidae</taxon>
        <taxon>Hypocreales</taxon>
        <taxon>Hypocreaceae</taxon>
        <taxon>Trichoderma</taxon>
    </lineage>
</organism>
<dbReference type="InterPro" id="IPR045851">
    <property type="entry name" value="AMP-bd_C_sf"/>
</dbReference>
<dbReference type="Pfam" id="PF00550">
    <property type="entry name" value="PP-binding"/>
    <property type="match status" value="2"/>
</dbReference>
<feature type="domain" description="Carrier" evidence="5">
    <location>
        <begin position="1525"/>
        <end position="1606"/>
    </location>
</feature>
<dbReference type="PROSITE" id="PS50075">
    <property type="entry name" value="CARRIER"/>
    <property type="match status" value="1"/>
</dbReference>
<keyword evidence="7" id="KW-1185">Reference proteome</keyword>
<dbReference type="InterPro" id="IPR042099">
    <property type="entry name" value="ANL_N_sf"/>
</dbReference>
<dbReference type="NCBIfam" id="TIGR01733">
    <property type="entry name" value="AA-adenyl-dom"/>
    <property type="match status" value="1"/>
</dbReference>
<keyword evidence="1" id="KW-0596">Phosphopantetheine</keyword>
<dbReference type="PANTHER" id="PTHR45527:SF11">
    <property type="entry name" value="NONRIBOSOMAL PEPTIDE SYNTHETASE 5"/>
    <property type="match status" value="1"/>
</dbReference>
<proteinExistence type="inferred from homology"/>
<keyword evidence="2" id="KW-0597">Phosphoprotein</keyword>
<dbReference type="InterPro" id="IPR006162">
    <property type="entry name" value="Ppantetheine_attach_site"/>
</dbReference>
<dbReference type="GO" id="GO:0005737">
    <property type="term" value="C:cytoplasm"/>
    <property type="evidence" value="ECO:0007669"/>
    <property type="project" value="TreeGrafter"/>
</dbReference>
<dbReference type="SUPFAM" id="SSF56801">
    <property type="entry name" value="Acetyl-CoA synthetase-like"/>
    <property type="match status" value="2"/>
</dbReference>
<sequence length="2146" mass="237956">MAIAAERARKEPRTICDLIEEWSQKQPDHVAISFGERKITYAELDNATSHIAWLLLQKGVKPGDKIPVMAQRSPEMVICFLGVLKTGALYVPIDVESWSKDRIHSTLERVSARVLLNTSTEEYHGYEEISLKEIECAFAPTIERHWDNELDRPWKRIDPSDLAFIIFTSGTTSTPKGVMIPHSSVLNYVQQGGEITPFNLSSSPADIVILIFSPAFDACTAVTVSALCNGAELKIATPADFLYTATFCTIMACTPSVLATIQDPASYSNLRAIMIGGEAAPTSLVRKWAASLPTSPIYNFYGPTETTFACLVSRLYPDKPITLGRPMSNSRVMLLDGQVESHYGEICIAGPGLARGYYENELLTAEKFVYWQGERIYRTGDFARLTDHGLEFAGRKDNIVKNRGFLVSLDGQVIPMLCSHPKVMAATAFMHQGRLVAFVTPEDIDGVVLRKTLTEKYDSFIIPDLIRPVEILPLTANDKIDNRALQALLGSDNLLHNVSNHGSKMDILKAALSFAISLPPSEITDNCSFAELGGNSLAGLKVLSFLRTKGFHMRLGPLFDLPNLSAIHDAMLTFDGTEEVDDISDPKPALASGPMTSLQTKMIRTGLRNPATSYMLLRMTLPPSGNEFSGETLQSAWHQVIERHSIFRTAFNLKDQTQHVRQKLELDWQNEETTRDQLEPVIRTRSQELRKRISYLEDGDTFIPISAYRLITVPNVASTFLALVHHSLVDGWSFSIILEELRLALDGKPLSEPPQFINIALTQKRLQQDPQGNEFWEKCLADRLAQPKLRLPKPSANVPVAEWSKSLQVNLGFGSKELEAKARLRRITPATTIYTAWGLVLSNYSFSDRLAFGVVFSGRNIDAAGADRVVGPLLNTCPFSLEFKESQSVADILSEAQSQLLRMLEFQWCADNALARMPSERIANAFQTIVVVEYDLPSQSGSCEAIPEAWKIEREDMMEFGITLLLEDESDGSLRARILYDGALYTEQSIVGLLNHFKRAIEGLLDCGNSQIQQVRNRIILEEERKMLLSPLEQERGSDYQGYDTVKDAFEAAAAKWPGLTALESTYGSMTYRELDESANKLANHLRSITKPGGVVGILTDGSIHWVIAILSALKAGCICCPIDVSLPAARIEVIIQQSGATIFIAANQDCARVLRDFQGNRTIVSDEFLASRNTPSVSPDTISKPKDVIYLVFTSGSTGVPKGVALHNHSILMVINDDLNRMFSGPGRRHAQVYALGFDVVLVELFGSLCYGGTLVLKDPSDPLGHLKRVDATYSTPSLLAAMSPEEFPNLETIGLAGEPVPQSLADRWSHKRLFNFYGPSECGPISTRTELRPGEQVTIGRAVPHLDIYLLDHHRCLVPLGVTGEIYISGEQITDGYWNLQSETSNSFVPNPFSPGKVMYKTGDLGYWTQDMKVVYVGRIDNQVKLRGFRIEMEEVERAFLRADSSIQSAVAIVVDRVRLVAFVTPSTVDVLSAGRMVKKLLPAYACPAQVIAIESLPQSSNLKIDRKALRELATENLDQGDAPSTPTEKMIAEIWRKVLDFQDHDNERKISRDDDFLAIGGNSLLAIKAARLIAERTGHHTPVLLLIRETVLSNLAKEIDRFAALDELEDGITTFKSFLSTLSAPPSIMAAQIPSQLEEEFYLWHTMSNTKSLFNTAFQFIIKGDVNLELLKACLISVIHENPILRARYVLKEGSIYRLVSDKVTPPSVFSGRSIDSKDLQALIDKPFDLAHDQLTRAVICTEKDKHATTKTSLSLITHHIITDKASLALLLQSISQKYLAAADAAVCNGQGDDENTHKGTYIEWTQWLQKNSFLPATLTKLAKREFWNDRVRRIETVPLLSKRELGRPGHEIPGYESILIPTTDGKGFSQRMALAAAAITLFLVFGNSDIVFGIPYMNRDEPGAANIMGLLLDRLPVRIKLDDNNMADSSMLINDIVSEVNLSVENQMPYSEILQLAKDRRSLFDVVVIYHWQSDALEHSLKIRGAQVSSNRIRARGTKFTLQLEFSEQDDGLHCGIEYNAAVLSPPQMAAIVSFIPTVFKGLISGSAPAEILSSFGPLKDYNPLEAMLSYHRRVNEVRKAFSEALGIHTEGITPETTLYDLGGTSITALRLHYLLGEKGLRGDLCDILRAPSLGEIAWMFQ</sequence>
<dbReference type="Gene3D" id="3.30.300.30">
    <property type="match status" value="2"/>
</dbReference>
<dbReference type="Gene3D" id="3.30.559.30">
    <property type="entry name" value="Nonribosomal peptide synthetase, condensation domain"/>
    <property type="match status" value="2"/>
</dbReference>
<keyword evidence="3" id="KW-0436">Ligase</keyword>
<dbReference type="InterPro" id="IPR020845">
    <property type="entry name" value="AMP-binding_CS"/>
</dbReference>
<dbReference type="Gene3D" id="1.10.1200.10">
    <property type="entry name" value="ACP-like"/>
    <property type="match status" value="3"/>
</dbReference>
<dbReference type="Pfam" id="PF00668">
    <property type="entry name" value="Condensation"/>
    <property type="match status" value="2"/>
</dbReference>
<dbReference type="GO" id="GO:0044550">
    <property type="term" value="P:secondary metabolite biosynthetic process"/>
    <property type="evidence" value="ECO:0007669"/>
    <property type="project" value="TreeGrafter"/>
</dbReference>
<dbReference type="InterPro" id="IPR036736">
    <property type="entry name" value="ACP-like_sf"/>
</dbReference>
<evidence type="ECO:0000256" key="2">
    <source>
        <dbReference type="ARBA" id="ARBA00022553"/>
    </source>
</evidence>
<dbReference type="EMBL" id="KZ679677">
    <property type="protein sequence ID" value="PTB58359.1"/>
    <property type="molecule type" value="Genomic_DNA"/>
</dbReference>
<gene>
    <name evidence="6" type="ORF">M431DRAFT_549063</name>
</gene>
<dbReference type="InterPro" id="IPR010071">
    <property type="entry name" value="AA_adenyl_dom"/>
</dbReference>
<name>A0A2T4AMS5_TRIHA</name>
<dbReference type="SUPFAM" id="SSF47336">
    <property type="entry name" value="ACP-like"/>
    <property type="match status" value="3"/>
</dbReference>